<dbReference type="AlphaFoldDB" id="A0AAP1TMB7"/>
<protein>
    <submittedName>
        <fullName evidence="2">Uncharacterized protein</fullName>
    </submittedName>
</protein>
<gene>
    <name evidence="2" type="ORF">RXA29_05285</name>
</gene>
<feature type="compositionally biased region" description="Polar residues" evidence="1">
    <location>
        <begin position="60"/>
        <end position="69"/>
    </location>
</feature>
<proteinExistence type="predicted"/>
<dbReference type="GeneID" id="43521179"/>
<evidence type="ECO:0000256" key="1">
    <source>
        <dbReference type="SAM" id="MobiDB-lite"/>
    </source>
</evidence>
<reference evidence="2" key="1">
    <citation type="submission" date="2023-10" db="EMBL/GenBank/DDBJ databases">
        <title>Clonality and diversity in the soft rot Dickeya solani phytopathogen.</title>
        <authorList>
            <person name="Pedron J."/>
            <person name="Van Gijsegem F."/>
            <person name="Portier P."/>
            <person name="Taghouti G."/>
        </authorList>
    </citation>
    <scope>NUCLEOTIDE SEQUENCE</scope>
    <source>
        <strain evidence="2">CFBP5647</strain>
    </source>
</reference>
<name>A0AAP1TMB7_9GAMM</name>
<feature type="region of interest" description="Disordered" evidence="1">
    <location>
        <begin position="43"/>
        <end position="69"/>
    </location>
</feature>
<evidence type="ECO:0000313" key="3">
    <source>
        <dbReference type="Proteomes" id="UP001304423"/>
    </source>
</evidence>
<organism evidence="2 3">
    <name type="scientific">Dickeya solani</name>
    <dbReference type="NCBI Taxonomy" id="1089444"/>
    <lineage>
        <taxon>Bacteria</taxon>
        <taxon>Pseudomonadati</taxon>
        <taxon>Pseudomonadota</taxon>
        <taxon>Gammaproteobacteria</taxon>
        <taxon>Enterobacterales</taxon>
        <taxon>Pectobacteriaceae</taxon>
        <taxon>Dickeya</taxon>
    </lineage>
</organism>
<dbReference type="RefSeq" id="WP_146053347.1">
    <property type="nucleotide sequence ID" value="NZ_CP017454.1"/>
</dbReference>
<dbReference type="Proteomes" id="UP001304423">
    <property type="component" value="Chromosome"/>
</dbReference>
<dbReference type="EMBL" id="CP136339">
    <property type="protein sequence ID" value="WOA53653.1"/>
    <property type="molecule type" value="Genomic_DNA"/>
</dbReference>
<evidence type="ECO:0000313" key="2">
    <source>
        <dbReference type="EMBL" id="WOA53653.1"/>
    </source>
</evidence>
<accession>A0AAP1TMB7</accession>
<sequence>MLRVEEFFYFFITLIPPSDNADSEFSGAPSPFSMAGYSLTNTTGTASAKKRRENEKNKVLFSSHQNQVK</sequence>
<feature type="region of interest" description="Disordered" evidence="1">
    <location>
        <begin position="18"/>
        <end position="37"/>
    </location>
</feature>